<evidence type="ECO:0000256" key="2">
    <source>
        <dbReference type="ARBA" id="ARBA00006763"/>
    </source>
</evidence>
<dbReference type="EC" id="3.2.2.n1" evidence="3"/>
<keyword evidence="3" id="KW-0203">Cytokinin biosynthesis</keyword>
<proteinExistence type="inferred from homology"/>
<dbReference type="PANTHER" id="PTHR31223:SF70">
    <property type="entry name" value="LOG FAMILY PROTEIN YJL055W"/>
    <property type="match status" value="1"/>
</dbReference>
<evidence type="ECO:0000256" key="3">
    <source>
        <dbReference type="RuleBase" id="RU363015"/>
    </source>
</evidence>
<reference evidence="5" key="1">
    <citation type="journal article" date="2014" name="Int. J. Syst. Evol. Microbiol.">
        <title>Complete genome sequence of Corynebacterium casei LMG S-19264T (=DSM 44701T), isolated from a smear-ripened cheese.</title>
        <authorList>
            <consortium name="US DOE Joint Genome Institute (JGI-PGF)"/>
            <person name="Walter F."/>
            <person name="Albersmeier A."/>
            <person name="Kalinowski J."/>
            <person name="Ruckert C."/>
        </authorList>
    </citation>
    <scope>NUCLEOTIDE SEQUENCE</scope>
    <source>
        <strain evidence="5">CGMCC 1.12919</strain>
    </source>
</reference>
<dbReference type="GO" id="GO:0009691">
    <property type="term" value="P:cytokinin biosynthetic process"/>
    <property type="evidence" value="ECO:0007669"/>
    <property type="project" value="UniProtKB-UniRule"/>
</dbReference>
<evidence type="ECO:0000256" key="4">
    <source>
        <dbReference type="SAM" id="MobiDB-lite"/>
    </source>
</evidence>
<dbReference type="InterPro" id="IPR031100">
    <property type="entry name" value="LOG_fam"/>
</dbReference>
<dbReference type="Gene3D" id="3.40.50.450">
    <property type="match status" value="1"/>
</dbReference>
<accession>A0A916UGX7</accession>
<dbReference type="Pfam" id="PF03641">
    <property type="entry name" value="Lysine_decarbox"/>
    <property type="match status" value="1"/>
</dbReference>
<dbReference type="GO" id="GO:0008714">
    <property type="term" value="F:AMP nucleosidase activity"/>
    <property type="evidence" value="ECO:0007669"/>
    <property type="project" value="UniProtKB-EC"/>
</dbReference>
<organism evidence="5 6">
    <name type="scientific">Chelatococcus reniformis</name>
    <dbReference type="NCBI Taxonomy" id="1494448"/>
    <lineage>
        <taxon>Bacteria</taxon>
        <taxon>Pseudomonadati</taxon>
        <taxon>Pseudomonadota</taxon>
        <taxon>Alphaproteobacteria</taxon>
        <taxon>Hyphomicrobiales</taxon>
        <taxon>Chelatococcaceae</taxon>
        <taxon>Chelatococcus</taxon>
    </lineage>
</organism>
<dbReference type="AlphaFoldDB" id="A0A916UGX7"/>
<evidence type="ECO:0000313" key="6">
    <source>
        <dbReference type="Proteomes" id="UP000637002"/>
    </source>
</evidence>
<sequence length="231" mass="25023">MRFIDNTHKAALPSPSQTHPGAPAAPDAAAAIKSVCVYCGSGTGRHPDFMEAARTLGRRMAEQGLALVYGGGNIGLMGEIARSVIDHGGHVTGIIPEFLKAREVMLQDAQETVVVADMHTRKRMMYERADAFVALPGGIGTLEELIEQLTWAQLGQHSKPILVLNTRGFWRPLLVLVEHMRDNGFIRPGLEVSYGVVDDVEDVIPALKAQANGMAYAGREGRTDPLIGQRF</sequence>
<comment type="caution">
    <text evidence="5">The sequence shown here is derived from an EMBL/GenBank/DDBJ whole genome shotgun (WGS) entry which is preliminary data.</text>
</comment>
<evidence type="ECO:0000256" key="1">
    <source>
        <dbReference type="ARBA" id="ARBA00000274"/>
    </source>
</evidence>
<dbReference type="EMBL" id="BMGG01000006">
    <property type="protein sequence ID" value="GGC72998.1"/>
    <property type="molecule type" value="Genomic_DNA"/>
</dbReference>
<comment type="catalytic activity">
    <reaction evidence="1">
        <text>AMP + H2O = D-ribose 5-phosphate + adenine</text>
        <dbReference type="Rhea" id="RHEA:20129"/>
        <dbReference type="ChEBI" id="CHEBI:15377"/>
        <dbReference type="ChEBI" id="CHEBI:16708"/>
        <dbReference type="ChEBI" id="CHEBI:78346"/>
        <dbReference type="ChEBI" id="CHEBI:456215"/>
        <dbReference type="EC" id="3.2.2.4"/>
    </reaction>
</comment>
<dbReference type="NCBIfam" id="TIGR00730">
    <property type="entry name" value="Rossman fold protein, TIGR00730 family"/>
    <property type="match status" value="1"/>
</dbReference>
<keyword evidence="3" id="KW-0378">Hydrolase</keyword>
<dbReference type="GO" id="GO:0005829">
    <property type="term" value="C:cytosol"/>
    <property type="evidence" value="ECO:0007669"/>
    <property type="project" value="TreeGrafter"/>
</dbReference>
<name>A0A916UGX7_9HYPH</name>
<dbReference type="PANTHER" id="PTHR31223">
    <property type="entry name" value="LOG FAMILY PROTEIN YJL055W"/>
    <property type="match status" value="1"/>
</dbReference>
<reference evidence="5" key="2">
    <citation type="submission" date="2020-09" db="EMBL/GenBank/DDBJ databases">
        <authorList>
            <person name="Sun Q."/>
            <person name="Zhou Y."/>
        </authorList>
    </citation>
    <scope>NUCLEOTIDE SEQUENCE</scope>
    <source>
        <strain evidence="5">CGMCC 1.12919</strain>
    </source>
</reference>
<dbReference type="InterPro" id="IPR005269">
    <property type="entry name" value="LOG"/>
</dbReference>
<dbReference type="Proteomes" id="UP000637002">
    <property type="component" value="Unassembled WGS sequence"/>
</dbReference>
<dbReference type="SUPFAM" id="SSF102405">
    <property type="entry name" value="MCP/YpsA-like"/>
    <property type="match status" value="1"/>
</dbReference>
<feature type="region of interest" description="Disordered" evidence="4">
    <location>
        <begin position="1"/>
        <end position="25"/>
    </location>
</feature>
<keyword evidence="6" id="KW-1185">Reference proteome</keyword>
<comment type="similarity">
    <text evidence="2 3">Belongs to the LOG family.</text>
</comment>
<gene>
    <name evidence="5" type="ORF">GCM10010994_34230</name>
</gene>
<protein>
    <recommendedName>
        <fullName evidence="3">Cytokinin riboside 5'-monophosphate phosphoribohydrolase</fullName>
        <ecNumber evidence="3">3.2.2.n1</ecNumber>
    </recommendedName>
</protein>
<evidence type="ECO:0000313" key="5">
    <source>
        <dbReference type="EMBL" id="GGC72998.1"/>
    </source>
</evidence>